<feature type="non-terminal residue" evidence="1">
    <location>
        <position position="115"/>
    </location>
</feature>
<protein>
    <submittedName>
        <fullName evidence="1">Uncharacterized protein</fullName>
    </submittedName>
</protein>
<sequence>MYPTRACLSKASRMALTPKRGNKDYYKGTRQAFLPGGHRTGAPGKHVVAGKSKYRLVDEKVRYFVAPPVEEINNSSLKPYVDFSVKLTNAQKREIFGKLPRGGMTAEHYFLKAPR</sequence>
<organism evidence="1 2">
    <name type="scientific">Artomyces pyxidatus</name>
    <dbReference type="NCBI Taxonomy" id="48021"/>
    <lineage>
        <taxon>Eukaryota</taxon>
        <taxon>Fungi</taxon>
        <taxon>Dikarya</taxon>
        <taxon>Basidiomycota</taxon>
        <taxon>Agaricomycotina</taxon>
        <taxon>Agaricomycetes</taxon>
        <taxon>Russulales</taxon>
        <taxon>Auriscalpiaceae</taxon>
        <taxon>Artomyces</taxon>
    </lineage>
</organism>
<accession>A0ACB8TEY9</accession>
<gene>
    <name evidence="1" type="ORF">BV25DRAFT_1775450</name>
</gene>
<reference evidence="1" key="2">
    <citation type="journal article" date="2022" name="New Phytol.">
        <title>Evolutionary transition to the ectomycorrhizal habit in the genomes of a hyperdiverse lineage of mushroom-forming fungi.</title>
        <authorList>
            <person name="Looney B."/>
            <person name="Miyauchi S."/>
            <person name="Morin E."/>
            <person name="Drula E."/>
            <person name="Courty P.E."/>
            <person name="Kohler A."/>
            <person name="Kuo A."/>
            <person name="LaButti K."/>
            <person name="Pangilinan J."/>
            <person name="Lipzen A."/>
            <person name="Riley R."/>
            <person name="Andreopoulos W."/>
            <person name="He G."/>
            <person name="Johnson J."/>
            <person name="Nolan M."/>
            <person name="Tritt A."/>
            <person name="Barry K.W."/>
            <person name="Grigoriev I.V."/>
            <person name="Nagy L.G."/>
            <person name="Hibbett D."/>
            <person name="Henrissat B."/>
            <person name="Matheny P.B."/>
            <person name="Labbe J."/>
            <person name="Martin F.M."/>
        </authorList>
    </citation>
    <scope>NUCLEOTIDE SEQUENCE</scope>
    <source>
        <strain evidence="1">HHB10654</strain>
    </source>
</reference>
<reference evidence="1" key="1">
    <citation type="submission" date="2021-03" db="EMBL/GenBank/DDBJ databases">
        <authorList>
            <consortium name="DOE Joint Genome Institute"/>
            <person name="Ahrendt S."/>
            <person name="Looney B.P."/>
            <person name="Miyauchi S."/>
            <person name="Morin E."/>
            <person name="Drula E."/>
            <person name="Courty P.E."/>
            <person name="Chicoki N."/>
            <person name="Fauchery L."/>
            <person name="Kohler A."/>
            <person name="Kuo A."/>
            <person name="Labutti K."/>
            <person name="Pangilinan J."/>
            <person name="Lipzen A."/>
            <person name="Riley R."/>
            <person name="Andreopoulos W."/>
            <person name="He G."/>
            <person name="Johnson J."/>
            <person name="Barry K.W."/>
            <person name="Grigoriev I.V."/>
            <person name="Nagy L."/>
            <person name="Hibbett D."/>
            <person name="Henrissat B."/>
            <person name="Matheny P.B."/>
            <person name="Labbe J."/>
            <person name="Martin F."/>
        </authorList>
    </citation>
    <scope>NUCLEOTIDE SEQUENCE</scope>
    <source>
        <strain evidence="1">HHB10654</strain>
    </source>
</reference>
<evidence type="ECO:0000313" key="1">
    <source>
        <dbReference type="EMBL" id="KAI0067003.1"/>
    </source>
</evidence>
<keyword evidence="2" id="KW-1185">Reference proteome</keyword>
<dbReference type="Proteomes" id="UP000814140">
    <property type="component" value="Unassembled WGS sequence"/>
</dbReference>
<name>A0ACB8TEY9_9AGAM</name>
<dbReference type="EMBL" id="MU277191">
    <property type="protein sequence ID" value="KAI0067003.1"/>
    <property type="molecule type" value="Genomic_DNA"/>
</dbReference>
<proteinExistence type="predicted"/>
<comment type="caution">
    <text evidence="1">The sequence shown here is derived from an EMBL/GenBank/DDBJ whole genome shotgun (WGS) entry which is preliminary data.</text>
</comment>
<evidence type="ECO:0000313" key="2">
    <source>
        <dbReference type="Proteomes" id="UP000814140"/>
    </source>
</evidence>